<name>A0ABD6DKV6_9EURY</name>
<dbReference type="Proteomes" id="UP001597034">
    <property type="component" value="Unassembled WGS sequence"/>
</dbReference>
<dbReference type="EMBL" id="JBHUDO010000002">
    <property type="protein sequence ID" value="MFD1646025.1"/>
    <property type="molecule type" value="Genomic_DNA"/>
</dbReference>
<evidence type="ECO:0000313" key="5">
    <source>
        <dbReference type="Proteomes" id="UP001597034"/>
    </source>
</evidence>
<dbReference type="Pfam" id="PF07510">
    <property type="entry name" value="GmrSD_C"/>
    <property type="match status" value="1"/>
</dbReference>
<organism evidence="4 5">
    <name type="scientific">Haloarchaeobius litoreus</name>
    <dbReference type="NCBI Taxonomy" id="755306"/>
    <lineage>
        <taxon>Archaea</taxon>
        <taxon>Methanobacteriati</taxon>
        <taxon>Methanobacteriota</taxon>
        <taxon>Stenosarchaea group</taxon>
        <taxon>Halobacteria</taxon>
        <taxon>Halobacteriales</taxon>
        <taxon>Halorubellaceae</taxon>
        <taxon>Haloarchaeobius</taxon>
    </lineage>
</organism>
<dbReference type="PANTHER" id="PTHR35149:SF1">
    <property type="entry name" value="DUF5655 DOMAIN-CONTAINING PROTEIN"/>
    <property type="match status" value="1"/>
</dbReference>
<reference evidence="4 5" key="1">
    <citation type="journal article" date="2019" name="Int. J. Syst. Evol. Microbiol.">
        <title>The Global Catalogue of Microorganisms (GCM) 10K type strain sequencing project: providing services to taxonomists for standard genome sequencing and annotation.</title>
        <authorList>
            <consortium name="The Broad Institute Genomics Platform"/>
            <consortium name="The Broad Institute Genome Sequencing Center for Infectious Disease"/>
            <person name="Wu L."/>
            <person name="Ma J."/>
        </authorList>
    </citation>
    <scope>NUCLEOTIDE SEQUENCE [LARGE SCALE GENOMIC DNA]</scope>
    <source>
        <strain evidence="4 5">CGMCC 1.10390</strain>
    </source>
</reference>
<evidence type="ECO:0000313" key="4">
    <source>
        <dbReference type="EMBL" id="MFD1646025.1"/>
    </source>
</evidence>
<dbReference type="InterPro" id="IPR011089">
    <property type="entry name" value="GmrSD_C"/>
</dbReference>
<evidence type="ECO:0000259" key="3">
    <source>
        <dbReference type="Pfam" id="PF07510"/>
    </source>
</evidence>
<dbReference type="Pfam" id="PF03235">
    <property type="entry name" value="GmrSD_N"/>
    <property type="match status" value="1"/>
</dbReference>
<feature type="domain" description="GmrSD restriction endonucleases C-terminal" evidence="3">
    <location>
        <begin position="432"/>
        <end position="576"/>
    </location>
</feature>
<keyword evidence="1" id="KW-0175">Coiled coil</keyword>
<feature type="coiled-coil region" evidence="1">
    <location>
        <begin position="494"/>
        <end position="521"/>
    </location>
</feature>
<comment type="caution">
    <text evidence="4">The sequence shown here is derived from an EMBL/GenBank/DDBJ whole genome shotgun (WGS) entry which is preliminary data.</text>
</comment>
<accession>A0ABD6DKV6</accession>
<dbReference type="RefSeq" id="WP_256398451.1">
    <property type="nucleotide sequence ID" value="NZ_JANHJR010000001.1"/>
</dbReference>
<evidence type="ECO:0000256" key="1">
    <source>
        <dbReference type="SAM" id="Coils"/>
    </source>
</evidence>
<keyword evidence="5" id="KW-1185">Reference proteome</keyword>
<dbReference type="AlphaFoldDB" id="A0ABD6DKV6"/>
<sequence length="584" mass="66170">MTVTQGGVRHDVSVEVNTLEDLLAMRVPLQVPDYQRPIVWDADIAQQVFDDAASLTNNTRFFGGVLLDLEDTNGARSATVWCTDGQQRLCWGNLAAAALAKKFEELGAQARADTIRRDLLQCPSRTGHQRMLRLGELDDGAFEKLVADIHADVDRPNLNEMADAIVEEVDRRVDDLADAEDLYDKLFRQHIVSVTQLGTDQDANEVFGSVNSGKRRKQLTSLDLAWSDIVQLAKDDPSVDFDRVQDEWNRLRRATQDIDVEAAVRDSIMADNMVETRQKLTKQDLQARIWTIVTDELPSAGIDLEDWVAHLADLAEMYTDIVTANIDYAGVQRVDDELSRHAENYNRINATPPRILMLGAMVRDRPADEVRELAALGEKLAFTRRVTGKKTPQEIRQYLKVLHGASGITSAFDQSDVVDAATDILQEKLPNQAAFREEFERTDWGRGEKSRYVLAVLEHEHFRPPRTRHDGFGGPLLGEPDHIAPHGAYRCLKYARWAHRLDGMEEEFEHLRDRIGNLTLLDAPANYRAGTDPYIEKRDKYYDGHPDYAMTAQLAADYDSEWSLENIRERSRGMADVAADVWWF</sequence>
<proteinExistence type="predicted"/>
<dbReference type="PANTHER" id="PTHR35149">
    <property type="entry name" value="SLL5132 PROTEIN"/>
    <property type="match status" value="1"/>
</dbReference>
<evidence type="ECO:0000259" key="2">
    <source>
        <dbReference type="Pfam" id="PF03235"/>
    </source>
</evidence>
<gene>
    <name evidence="4" type="ORF">ACFSBL_10055</name>
</gene>
<dbReference type="InterPro" id="IPR004919">
    <property type="entry name" value="GmrSD_N"/>
</dbReference>
<feature type="domain" description="GmrSD restriction endonucleases N-terminal" evidence="2">
    <location>
        <begin position="20"/>
        <end position="224"/>
    </location>
</feature>
<protein>
    <submittedName>
        <fullName evidence="4">DUF262 domain-containing protein</fullName>
    </submittedName>
</protein>